<evidence type="ECO:0000313" key="14">
    <source>
        <dbReference type="Proteomes" id="UP000028760"/>
    </source>
</evidence>
<dbReference type="SMART" id="SM00320">
    <property type="entry name" value="WD40"/>
    <property type="match status" value="6"/>
</dbReference>
<dbReference type="Gene3D" id="2.130.10.10">
    <property type="entry name" value="YVTN repeat-like/Quinoprotein amine dehydrogenase"/>
    <property type="match status" value="2"/>
</dbReference>
<dbReference type="Proteomes" id="UP000028760">
    <property type="component" value="Unassembled WGS sequence"/>
</dbReference>
<feature type="region of interest" description="Disordered" evidence="12">
    <location>
        <begin position="488"/>
        <end position="609"/>
    </location>
</feature>
<feature type="compositionally biased region" description="Basic and acidic residues" evidence="12">
    <location>
        <begin position="443"/>
        <end position="459"/>
    </location>
</feature>
<keyword evidence="5" id="KW-0493">Microtubule</keyword>
<dbReference type="STRING" id="48698.ENSPFOP00000010072"/>
<evidence type="ECO:0000256" key="12">
    <source>
        <dbReference type="SAM" id="MobiDB-lite"/>
    </source>
</evidence>
<dbReference type="GeneTree" id="ENSGT00940000163996"/>
<evidence type="ECO:0000256" key="3">
    <source>
        <dbReference type="ARBA" id="ARBA00022490"/>
    </source>
</evidence>
<keyword evidence="10" id="KW-0206">Cytoskeleton</keyword>
<sequence length="609" mass="70841">MEGAWPKDINPRDLEQTVRFKKKIEKEENYVNSLVHLGYVMDHCIRQNNTIDIYQEHFKEDEIEKVPEFPTAKTMSVFRDPNQVKRTITGLSWHPDGGRKLAAAYCSLDFQKSPPDMSFDSYIWDLEKPNYPEMALKPESPLVCLDYNPKDPHTLLGGSYGGQIVLWDTRRGSQPVEYSSLEHTHRDPVYKIIWLQSKTGTDAFSASTDGQILWWDVRKLSEPTERLVLDPSREGNLDQALGAISLEFEPTMPTKFMVGTEQGMVVSCNRKAKTPAEKIVCTYEGHHGPIYAIQRNPFFPKNFLTVGDWTARIWSEDIKESSIMWTKYQMSYLMDACWSPVRPSVFLTVKMEGVLDIWDLLFKQSEPTLSVKVSDKALYSLRIQDNGQVLACGSHSGEATLLHISSALSTLQKNEKSLMAAMFERETKREKILEARQREIRLKERSRSEQSREDEAWREDGDEDPEQILAKVESDFYSMVEVEMRKRERERRAAAPQEEEACDENEVKNEEEDEVKKEEEEVEKEDEVKKEEDEVKKEEDEVKKEEDEVKKEEDEVKKEEDEVKKEEDEVKKEEDEVKKEEDEVKNEEDEVKNEAENDEKNEEEDGETE</sequence>
<dbReference type="EMBL" id="AYCK01011397">
    <property type="status" value="NOT_ANNOTATED_CDS"/>
    <property type="molecule type" value="Genomic_DNA"/>
</dbReference>
<evidence type="ECO:0000256" key="4">
    <source>
        <dbReference type="ARBA" id="ARBA00022574"/>
    </source>
</evidence>
<organism evidence="13 14">
    <name type="scientific">Poecilia formosa</name>
    <name type="common">Amazon molly</name>
    <name type="synonym">Limia formosa</name>
    <dbReference type="NCBI Taxonomy" id="48698"/>
    <lineage>
        <taxon>Eukaryota</taxon>
        <taxon>Metazoa</taxon>
        <taxon>Chordata</taxon>
        <taxon>Craniata</taxon>
        <taxon>Vertebrata</taxon>
        <taxon>Euteleostomi</taxon>
        <taxon>Actinopterygii</taxon>
        <taxon>Neopterygii</taxon>
        <taxon>Teleostei</taxon>
        <taxon>Neoteleostei</taxon>
        <taxon>Acanthomorphata</taxon>
        <taxon>Ovalentaria</taxon>
        <taxon>Atherinomorphae</taxon>
        <taxon>Cyprinodontiformes</taxon>
        <taxon>Poeciliidae</taxon>
        <taxon>Poeciliinae</taxon>
        <taxon>Poecilia</taxon>
    </lineage>
</organism>
<reference evidence="13" key="2">
    <citation type="submission" date="2025-08" db="UniProtKB">
        <authorList>
            <consortium name="Ensembl"/>
        </authorList>
    </citation>
    <scope>IDENTIFICATION</scope>
</reference>
<dbReference type="SUPFAM" id="SSF50978">
    <property type="entry name" value="WD40 repeat-like"/>
    <property type="match status" value="1"/>
</dbReference>
<dbReference type="InterPro" id="IPR050687">
    <property type="entry name" value="Dynein_IC"/>
</dbReference>
<keyword evidence="6" id="KW-0677">Repeat</keyword>
<feature type="region of interest" description="Disordered" evidence="12">
    <location>
        <begin position="443"/>
        <end position="466"/>
    </location>
</feature>
<keyword evidence="8" id="KW-0969">Cilium</keyword>
<dbReference type="GO" id="GO:0005874">
    <property type="term" value="C:microtubule"/>
    <property type="evidence" value="ECO:0007669"/>
    <property type="project" value="UniProtKB-KW"/>
</dbReference>
<dbReference type="Pfam" id="PF00400">
    <property type="entry name" value="WD40"/>
    <property type="match status" value="1"/>
</dbReference>
<evidence type="ECO:0000256" key="9">
    <source>
        <dbReference type="ARBA" id="ARBA00023175"/>
    </source>
</evidence>
<evidence type="ECO:0000256" key="6">
    <source>
        <dbReference type="ARBA" id="ARBA00022737"/>
    </source>
</evidence>
<keyword evidence="14" id="KW-1185">Reference proteome</keyword>
<dbReference type="eggNOG" id="KOG1587">
    <property type="taxonomic scope" value="Eukaryota"/>
</dbReference>
<evidence type="ECO:0000256" key="8">
    <source>
        <dbReference type="ARBA" id="ARBA00023069"/>
    </source>
</evidence>
<reference evidence="14" key="1">
    <citation type="submission" date="2013-10" db="EMBL/GenBank/DDBJ databases">
        <authorList>
            <person name="Schartl M."/>
            <person name="Warren W."/>
        </authorList>
    </citation>
    <scope>NUCLEOTIDE SEQUENCE [LARGE SCALE GENOMIC DNA]</scope>
    <source>
        <strain evidence="14">female</strain>
    </source>
</reference>
<proteinExistence type="inferred from homology"/>
<dbReference type="GO" id="GO:0036157">
    <property type="term" value="C:outer dynein arm"/>
    <property type="evidence" value="ECO:0007669"/>
    <property type="project" value="TreeGrafter"/>
</dbReference>
<dbReference type="AlphaFoldDB" id="A0A087XWB9"/>
<dbReference type="OMA" id="WDFFYRQ"/>
<dbReference type="FunFam" id="2.130.10.10:FF:001723">
    <property type="entry name" value="Dynein intermediate chain 3, ciliary"/>
    <property type="match status" value="1"/>
</dbReference>
<dbReference type="PANTHER" id="PTHR12442:SF7">
    <property type="entry name" value="DYNEIN AXONEMAL INTERMEDIATE CHAIN 2"/>
    <property type="match status" value="1"/>
</dbReference>
<dbReference type="InterPro" id="IPR001680">
    <property type="entry name" value="WD40_rpt"/>
</dbReference>
<feature type="compositionally biased region" description="Acidic residues" evidence="12">
    <location>
        <begin position="583"/>
        <end position="609"/>
    </location>
</feature>
<dbReference type="InterPro" id="IPR036322">
    <property type="entry name" value="WD40_repeat_dom_sf"/>
</dbReference>
<dbReference type="FunFam" id="2.130.10.10:FF:000584">
    <property type="entry name" value="Dynein intermediate chain 2"/>
    <property type="match status" value="1"/>
</dbReference>
<accession>A0A087XWB9</accession>
<evidence type="ECO:0000256" key="2">
    <source>
        <dbReference type="ARBA" id="ARBA00011059"/>
    </source>
</evidence>
<evidence type="ECO:0000256" key="5">
    <source>
        <dbReference type="ARBA" id="ARBA00022701"/>
    </source>
</evidence>
<evidence type="ECO:0000256" key="1">
    <source>
        <dbReference type="ARBA" id="ARBA00004430"/>
    </source>
</evidence>
<comment type="similarity">
    <text evidence="2">Belongs to the dynein intermediate chain family.</text>
</comment>
<keyword evidence="7" id="KW-0243">Dynein</keyword>
<name>A0A087XWB9_POEFO</name>
<dbReference type="Ensembl" id="ENSPFOT00000010087.2">
    <property type="protein sequence ID" value="ENSPFOP00000010072.2"/>
    <property type="gene ID" value="ENSPFOG00000010040.2"/>
</dbReference>
<comment type="subcellular location">
    <subcellularLocation>
        <location evidence="1">Cytoplasm</location>
        <location evidence="1">Cytoskeleton</location>
        <location evidence="1">Cilium axoneme</location>
    </subcellularLocation>
</comment>
<evidence type="ECO:0000256" key="11">
    <source>
        <dbReference type="ARBA" id="ARBA00023273"/>
    </source>
</evidence>
<dbReference type="GO" id="GO:0003341">
    <property type="term" value="P:cilium movement"/>
    <property type="evidence" value="ECO:0007669"/>
    <property type="project" value="TreeGrafter"/>
</dbReference>
<keyword evidence="9" id="KW-0505">Motor protein</keyword>
<protein>
    <submittedName>
        <fullName evidence="13">Dynein, axonemal, intermediate chain 2b</fullName>
    </submittedName>
</protein>
<reference evidence="13" key="3">
    <citation type="submission" date="2025-09" db="UniProtKB">
        <authorList>
            <consortium name="Ensembl"/>
        </authorList>
    </citation>
    <scope>IDENTIFICATION</scope>
</reference>
<evidence type="ECO:0000313" key="13">
    <source>
        <dbReference type="Ensembl" id="ENSPFOP00000010072.2"/>
    </source>
</evidence>
<dbReference type="InterPro" id="IPR015943">
    <property type="entry name" value="WD40/YVTN_repeat-like_dom_sf"/>
</dbReference>
<dbReference type="PANTHER" id="PTHR12442">
    <property type="entry name" value="DYNEIN INTERMEDIATE CHAIN"/>
    <property type="match status" value="1"/>
</dbReference>
<evidence type="ECO:0000256" key="7">
    <source>
        <dbReference type="ARBA" id="ARBA00023017"/>
    </source>
</evidence>
<keyword evidence="3" id="KW-0963">Cytoplasm</keyword>
<feature type="compositionally biased region" description="Basic and acidic residues" evidence="12">
    <location>
        <begin position="526"/>
        <end position="582"/>
    </location>
</feature>
<keyword evidence="4" id="KW-0853">WD repeat</keyword>
<evidence type="ECO:0000256" key="10">
    <source>
        <dbReference type="ARBA" id="ARBA00023212"/>
    </source>
</evidence>
<dbReference type="GO" id="GO:0045503">
    <property type="term" value="F:dynein light chain binding"/>
    <property type="evidence" value="ECO:0007669"/>
    <property type="project" value="TreeGrafter"/>
</dbReference>
<keyword evidence="11" id="KW-0966">Cell projection</keyword>
<feature type="compositionally biased region" description="Acidic residues" evidence="12">
    <location>
        <begin position="497"/>
        <end position="513"/>
    </location>
</feature>
<dbReference type="GO" id="GO:0036158">
    <property type="term" value="P:outer dynein arm assembly"/>
    <property type="evidence" value="ECO:0007669"/>
    <property type="project" value="TreeGrafter"/>
</dbReference>
<dbReference type="GO" id="GO:0045504">
    <property type="term" value="F:dynein heavy chain binding"/>
    <property type="evidence" value="ECO:0007669"/>
    <property type="project" value="TreeGrafter"/>
</dbReference>